<gene>
    <name evidence="2" type="ORF">UT39_C0001G0066</name>
</gene>
<comment type="caution">
    <text evidence="2">The sequence shown here is derived from an EMBL/GenBank/DDBJ whole genome shotgun (WGS) entry which is preliminary data.</text>
</comment>
<keyword evidence="1" id="KW-0812">Transmembrane</keyword>
<proteinExistence type="predicted"/>
<accession>A0A0G0NGR1</accession>
<dbReference type="STRING" id="1618550.UT39_C0001G0066"/>
<evidence type="ECO:0000256" key="1">
    <source>
        <dbReference type="SAM" id="Phobius"/>
    </source>
</evidence>
<evidence type="ECO:0000313" key="2">
    <source>
        <dbReference type="EMBL" id="KKR12011.1"/>
    </source>
</evidence>
<dbReference type="Proteomes" id="UP000034246">
    <property type="component" value="Unassembled WGS sequence"/>
</dbReference>
<sequence>MRQINLLPTEFRPGRQVNLAVKKAERVILALLGIYIIVAVAALAATYYLGKKLKTINVEKQALSAELKGLSSVENSTVYIRDRVTKYKLMENKDIEMKNYGKFNESLAFLPADAKITDVSISGNSVTYSVGVGSVQSFSYVLKQLADSQIYKDILVSGISYRQNEGYVFNLAMSF</sequence>
<feature type="transmembrane region" description="Helical" evidence="1">
    <location>
        <begin position="27"/>
        <end position="50"/>
    </location>
</feature>
<keyword evidence="1" id="KW-1133">Transmembrane helix</keyword>
<protein>
    <recommendedName>
        <fullName evidence="4">Fimbrial assembly family protein</fullName>
    </recommendedName>
</protein>
<name>A0A0G0NGR1_9BACT</name>
<organism evidence="2 3">
    <name type="scientific">Candidatus Woesebacteria bacterium GW2011_GWA1_39_21</name>
    <dbReference type="NCBI Taxonomy" id="1618550"/>
    <lineage>
        <taxon>Bacteria</taxon>
        <taxon>Candidatus Woeseibacteriota</taxon>
    </lineage>
</organism>
<dbReference type="AlphaFoldDB" id="A0A0G0NGR1"/>
<dbReference type="EMBL" id="LBWP01000001">
    <property type="protein sequence ID" value="KKR12011.1"/>
    <property type="molecule type" value="Genomic_DNA"/>
</dbReference>
<evidence type="ECO:0000313" key="3">
    <source>
        <dbReference type="Proteomes" id="UP000034246"/>
    </source>
</evidence>
<evidence type="ECO:0008006" key="4">
    <source>
        <dbReference type="Google" id="ProtNLM"/>
    </source>
</evidence>
<keyword evidence="1" id="KW-0472">Membrane</keyword>
<reference evidence="2 3" key="1">
    <citation type="journal article" date="2015" name="Nature">
        <title>rRNA introns, odd ribosomes, and small enigmatic genomes across a large radiation of phyla.</title>
        <authorList>
            <person name="Brown C.T."/>
            <person name="Hug L.A."/>
            <person name="Thomas B.C."/>
            <person name="Sharon I."/>
            <person name="Castelle C.J."/>
            <person name="Singh A."/>
            <person name="Wilkins M.J."/>
            <person name="Williams K.H."/>
            <person name="Banfield J.F."/>
        </authorList>
    </citation>
    <scope>NUCLEOTIDE SEQUENCE [LARGE SCALE GENOMIC DNA]</scope>
</reference>